<accession>A0AAN1X8A8</accession>
<dbReference type="Proteomes" id="UP001320326">
    <property type="component" value="Chromosome"/>
</dbReference>
<dbReference type="InterPro" id="IPR011600">
    <property type="entry name" value="Pept_C14_caspase"/>
</dbReference>
<dbReference type="GO" id="GO:0004197">
    <property type="term" value="F:cysteine-type endopeptidase activity"/>
    <property type="evidence" value="ECO:0007669"/>
    <property type="project" value="InterPro"/>
</dbReference>
<dbReference type="AlphaFoldDB" id="A0AAN1X8A8"/>
<feature type="domain" description="Peptidase C14 caspase" evidence="1">
    <location>
        <begin position="24"/>
        <end position="252"/>
    </location>
</feature>
<keyword evidence="3" id="KW-1185">Reference proteome</keyword>
<evidence type="ECO:0000259" key="1">
    <source>
        <dbReference type="Pfam" id="PF00656"/>
    </source>
</evidence>
<evidence type="ECO:0000313" key="3">
    <source>
        <dbReference type="Proteomes" id="UP001320326"/>
    </source>
</evidence>
<dbReference type="Pfam" id="PF00656">
    <property type="entry name" value="Peptidase_C14"/>
    <property type="match status" value="1"/>
</dbReference>
<gene>
    <name evidence="2" type="ORF">MIZ01_0552</name>
</gene>
<name>A0AAN1X8A8_9PROT</name>
<organism evidence="2 3">
    <name type="scientific">Sideroxyarcus emersonii</name>
    <dbReference type="NCBI Taxonomy" id="2764705"/>
    <lineage>
        <taxon>Bacteria</taxon>
        <taxon>Pseudomonadati</taxon>
        <taxon>Pseudomonadota</taxon>
        <taxon>Betaproteobacteria</taxon>
        <taxon>Nitrosomonadales</taxon>
        <taxon>Gallionellaceae</taxon>
        <taxon>Sideroxyarcus</taxon>
    </lineage>
</organism>
<dbReference type="Gene3D" id="3.40.50.1460">
    <property type="match status" value="1"/>
</dbReference>
<dbReference type="GO" id="GO:0006508">
    <property type="term" value="P:proteolysis"/>
    <property type="evidence" value="ECO:0007669"/>
    <property type="project" value="InterPro"/>
</dbReference>
<evidence type="ECO:0000313" key="2">
    <source>
        <dbReference type="EMBL" id="BCK86786.1"/>
    </source>
</evidence>
<dbReference type="KEGG" id="seme:MIZ01_0552"/>
<sequence length="519" mass="57920">MVTRKKSVAPSNTPPVQLPDGARVIAFVVGIEHYQKRGGPTLPSVDFAHNDANEFADAISGIYQGDQLDIVVNLDSDATLGNLQYGLKQAIQSLGADDLFIFYYAGHGFHDSQGNRITAWDTHAGGLDGTTLSLREILIDPLGRSPCQRALIFIDACATKLNNSIHARDVLTAFDKNELKMFLNSATYCATFLSCEPGQKSYPSNEHQHGLWTYFLLKALRGESEEALGHNRHLTDISLRDYLQVAVRNYVTKSMTVSEVQKPCALINASNTFSIRYIPEPTITVSDASDLTAIRLVAKKEYLESVKTGSIKSLPGFNRKTHFVPTYKSESATTFIRTLIGDQIDEEIQNYYQSIKSELGLRHKEVDQSCGDGEGSIDTDYFRFSVEVHQHSEDFADYELVRRLILRNGWEAKSKEIDLIFGKMFELVVIEVKPDANDYDELVDMFENLEEQHGGTLEDDEPNTRITYISQDGVRIFIDLFQGRLTLGTGGKMLITELIGKARGYRFGLGGKSQLLLTS</sequence>
<reference evidence="2 3" key="1">
    <citation type="journal article" date="2022" name="Int. J. Syst. Evol. Microbiol.">
        <title>&lt;i&gt;Sideroxyarcus emersonii&lt;/i&gt; gen. nov. sp. nov., a neutrophilic, microaerobic iron- and thiosulfate-oxidizing bacterium isolated from iron-rich wetland sediment.</title>
        <authorList>
            <person name="Kato S."/>
            <person name="Itoh T."/>
            <person name="Iino T."/>
            <person name="Ohkuma M."/>
        </authorList>
    </citation>
    <scope>NUCLEOTIDE SEQUENCE [LARGE SCALE GENOMIC DNA]</scope>
    <source>
        <strain evidence="2 3">MIZ01</strain>
    </source>
</reference>
<dbReference type="InterPro" id="IPR029030">
    <property type="entry name" value="Caspase-like_dom_sf"/>
</dbReference>
<dbReference type="EMBL" id="AP023423">
    <property type="protein sequence ID" value="BCK86786.1"/>
    <property type="molecule type" value="Genomic_DNA"/>
</dbReference>
<dbReference type="RefSeq" id="WP_237247949.1">
    <property type="nucleotide sequence ID" value="NZ_AP023423.1"/>
</dbReference>
<proteinExistence type="predicted"/>
<protein>
    <recommendedName>
        <fullName evidence="1">Peptidase C14 caspase domain-containing protein</fullName>
    </recommendedName>
</protein>
<dbReference type="SUPFAM" id="SSF52129">
    <property type="entry name" value="Caspase-like"/>
    <property type="match status" value="1"/>
</dbReference>